<evidence type="ECO:0000259" key="10">
    <source>
        <dbReference type="PROSITE" id="PS50885"/>
    </source>
</evidence>
<protein>
    <submittedName>
        <fullName evidence="11">Methyl-accepting chemotaxis protein</fullName>
    </submittedName>
</protein>
<dbReference type="SMART" id="SM00304">
    <property type="entry name" value="HAMP"/>
    <property type="match status" value="1"/>
</dbReference>
<dbReference type="OrthoDB" id="9804712at2"/>
<dbReference type="RefSeq" id="WP_093216527.1">
    <property type="nucleotide sequence ID" value="NZ_FNFL01000007.1"/>
</dbReference>
<evidence type="ECO:0000256" key="5">
    <source>
        <dbReference type="ARBA" id="ARBA00029447"/>
    </source>
</evidence>
<evidence type="ECO:0000259" key="9">
    <source>
        <dbReference type="PROSITE" id="PS50111"/>
    </source>
</evidence>
<keyword evidence="12" id="KW-1185">Reference proteome</keyword>
<feature type="transmembrane region" description="Helical" evidence="8">
    <location>
        <begin position="40"/>
        <end position="63"/>
    </location>
</feature>
<evidence type="ECO:0000256" key="1">
    <source>
        <dbReference type="ARBA" id="ARBA00004236"/>
    </source>
</evidence>
<keyword evidence="2" id="KW-1003">Cell membrane</keyword>
<feature type="domain" description="Methyl-accepting transducer" evidence="9">
    <location>
        <begin position="306"/>
        <end position="542"/>
    </location>
</feature>
<comment type="similarity">
    <text evidence="5">Belongs to the methyl-accepting chemotaxis (MCP) protein family.</text>
</comment>
<evidence type="ECO:0000256" key="3">
    <source>
        <dbReference type="ARBA" id="ARBA00023136"/>
    </source>
</evidence>
<feature type="domain" description="HAMP" evidence="10">
    <location>
        <begin position="234"/>
        <end position="287"/>
    </location>
</feature>
<dbReference type="AlphaFoldDB" id="A0A1G9C8K6"/>
<dbReference type="PROSITE" id="PS50885">
    <property type="entry name" value="HAMP"/>
    <property type="match status" value="1"/>
</dbReference>
<dbReference type="InterPro" id="IPR003660">
    <property type="entry name" value="HAMP_dom"/>
</dbReference>
<dbReference type="Gene3D" id="6.10.340.10">
    <property type="match status" value="1"/>
</dbReference>
<dbReference type="SUPFAM" id="SSF58104">
    <property type="entry name" value="Methyl-accepting chemotaxis protein (MCP) signaling domain"/>
    <property type="match status" value="1"/>
</dbReference>
<keyword evidence="7" id="KW-0175">Coiled coil</keyword>
<keyword evidence="4 6" id="KW-0807">Transducer</keyword>
<name>A0A1G9C8K6_9BACI</name>
<dbReference type="Gene3D" id="1.10.287.950">
    <property type="entry name" value="Methyl-accepting chemotaxis protein"/>
    <property type="match status" value="1"/>
</dbReference>
<dbReference type="Pfam" id="PF00015">
    <property type="entry name" value="MCPsignal"/>
    <property type="match status" value="1"/>
</dbReference>
<dbReference type="InterPro" id="IPR004089">
    <property type="entry name" value="MCPsignal_dom"/>
</dbReference>
<sequence length="592" mass="65099">MGSKFFTRAVGRDSAASHSDQSGSITRHLNWRNITISRKLLVQSFITIFLYLAASVVIGFLLVDLIKDIHKIKLQEEQAVQITEVGSLIRSKDIRIADYITFLRSEDQQEYRQLRNQLNEQIQTISTGTDKEAAAIIKQIDKNNQQIDTLFIDTVVPSVVRGDMAIYTEARLQISSLRNKNVELLERLKAEVQETSNQMILLAEQHIRTVIITMAAVVFIVSMISAGMAVMIARSLKQGLNQVVQVSNRIAEGDLTNQEIHYQGKDEIGQLTNAVNKMNQKMKEMVSHIQHTSLQVSAQSSFLHQHSHDVQQSSEQIAATMEQLSASSQEQTGFSQNINAIVGDFHQDIDRADGKGRELAASSRQVLLATKAGSQSMKETTSQMAGVYSIFEGAVHKMTNLDKSSRDISHLVEVIKGIASQTNLLALNASIEAARAGTAGKGFAVVAEEVRKLANQVDSSIAEITRMISTIQTDASDVSVSLTEGFQQVLAGKQKSQQTEASFNHIQEEMEAMASAIQSISKTIRQLSINSKDINDSMEKIAGVTNQFSIGFEQASAAIHDQKQEINGVSDSAATLADYSQQLDQAVARFTV</sequence>
<gene>
    <name evidence="11" type="ORF">SAMN05216243_3310</name>
</gene>
<dbReference type="GO" id="GO:0007165">
    <property type="term" value="P:signal transduction"/>
    <property type="evidence" value="ECO:0007669"/>
    <property type="project" value="UniProtKB-KW"/>
</dbReference>
<keyword evidence="8" id="KW-1133">Transmembrane helix</keyword>
<feature type="coiled-coil region" evidence="7">
    <location>
        <begin position="167"/>
        <end position="205"/>
    </location>
</feature>
<dbReference type="STRING" id="407036.SAMN05216243_3310"/>
<evidence type="ECO:0000256" key="4">
    <source>
        <dbReference type="ARBA" id="ARBA00023224"/>
    </source>
</evidence>
<evidence type="ECO:0000256" key="6">
    <source>
        <dbReference type="PROSITE-ProRule" id="PRU00284"/>
    </source>
</evidence>
<keyword evidence="3 8" id="KW-0472">Membrane</keyword>
<dbReference type="PANTHER" id="PTHR32089:SF112">
    <property type="entry name" value="LYSOZYME-LIKE PROTEIN-RELATED"/>
    <property type="match status" value="1"/>
</dbReference>
<accession>A0A1G9C8K6</accession>
<dbReference type="SMART" id="SM00283">
    <property type="entry name" value="MA"/>
    <property type="match status" value="1"/>
</dbReference>
<organism evidence="11 12">
    <name type="scientific">Sediminibacillus albus</name>
    <dbReference type="NCBI Taxonomy" id="407036"/>
    <lineage>
        <taxon>Bacteria</taxon>
        <taxon>Bacillati</taxon>
        <taxon>Bacillota</taxon>
        <taxon>Bacilli</taxon>
        <taxon>Bacillales</taxon>
        <taxon>Bacillaceae</taxon>
        <taxon>Sediminibacillus</taxon>
    </lineage>
</organism>
<dbReference type="PROSITE" id="PS50111">
    <property type="entry name" value="CHEMOTAXIS_TRANSDUC_2"/>
    <property type="match status" value="1"/>
</dbReference>
<dbReference type="PANTHER" id="PTHR32089">
    <property type="entry name" value="METHYL-ACCEPTING CHEMOTAXIS PROTEIN MCPB"/>
    <property type="match status" value="1"/>
</dbReference>
<feature type="transmembrane region" description="Helical" evidence="8">
    <location>
        <begin position="209"/>
        <end position="233"/>
    </location>
</feature>
<proteinExistence type="inferred from homology"/>
<dbReference type="CDD" id="cd06225">
    <property type="entry name" value="HAMP"/>
    <property type="match status" value="1"/>
</dbReference>
<comment type="subcellular location">
    <subcellularLocation>
        <location evidence="1">Cell membrane</location>
    </subcellularLocation>
</comment>
<dbReference type="Pfam" id="PF00672">
    <property type="entry name" value="HAMP"/>
    <property type="match status" value="1"/>
</dbReference>
<evidence type="ECO:0000313" key="12">
    <source>
        <dbReference type="Proteomes" id="UP000198694"/>
    </source>
</evidence>
<evidence type="ECO:0000256" key="8">
    <source>
        <dbReference type="SAM" id="Phobius"/>
    </source>
</evidence>
<evidence type="ECO:0000256" key="2">
    <source>
        <dbReference type="ARBA" id="ARBA00022475"/>
    </source>
</evidence>
<reference evidence="11 12" key="1">
    <citation type="submission" date="2016-10" db="EMBL/GenBank/DDBJ databases">
        <authorList>
            <person name="de Groot N.N."/>
        </authorList>
    </citation>
    <scope>NUCLEOTIDE SEQUENCE [LARGE SCALE GENOMIC DNA]</scope>
    <source>
        <strain evidence="11 12">CGMCC 1.6502</strain>
    </source>
</reference>
<keyword evidence="8" id="KW-0812">Transmembrane</keyword>
<evidence type="ECO:0000256" key="7">
    <source>
        <dbReference type="SAM" id="Coils"/>
    </source>
</evidence>
<dbReference type="EMBL" id="FNFL01000007">
    <property type="protein sequence ID" value="SDK47981.1"/>
    <property type="molecule type" value="Genomic_DNA"/>
</dbReference>
<dbReference type="Proteomes" id="UP000198694">
    <property type="component" value="Unassembled WGS sequence"/>
</dbReference>
<evidence type="ECO:0000313" key="11">
    <source>
        <dbReference type="EMBL" id="SDK47981.1"/>
    </source>
</evidence>
<dbReference type="GO" id="GO:0005886">
    <property type="term" value="C:plasma membrane"/>
    <property type="evidence" value="ECO:0007669"/>
    <property type="project" value="UniProtKB-SubCell"/>
</dbReference>